<keyword evidence="2" id="KW-1185">Reference proteome</keyword>
<reference evidence="1 2" key="1">
    <citation type="submission" date="2019-05" db="EMBL/GenBank/DDBJ databases">
        <title>Pseudorhodobacter turbinis sp. nov., isolated from the gut of the Korean turban shell.</title>
        <authorList>
            <person name="Jeong Y.-S."/>
            <person name="Kang W.-R."/>
            <person name="Bae J.-W."/>
        </authorList>
    </citation>
    <scope>NUCLEOTIDE SEQUENCE [LARGE SCALE GENOMIC DNA]</scope>
    <source>
        <strain evidence="1 2">S12M18</strain>
        <plasmid evidence="1 2">unnamed1</plasmid>
    </source>
</reference>
<organism evidence="1 2">
    <name type="scientific">Pseudorhodobacter turbinis</name>
    <dbReference type="NCBI Taxonomy" id="2500533"/>
    <lineage>
        <taxon>Bacteria</taxon>
        <taxon>Pseudomonadati</taxon>
        <taxon>Pseudomonadota</taxon>
        <taxon>Alphaproteobacteria</taxon>
        <taxon>Rhodobacterales</taxon>
        <taxon>Paracoccaceae</taxon>
        <taxon>Pseudorhodobacter</taxon>
    </lineage>
</organism>
<sequence length="535" mass="58315">MLLSKGKKIKDNAILNTNSSKLGRQAYQPVDVGRAFHDGCLYYPTRTMLREVHTEKNGNSTTVEKIETVVIRSDGDILTASEMPSKPGTPSDQKIWRLSDGTLVDEPPVPSRNASWSWQSIQKLLAAKKEGNNLSGSLSELIWEVRACIVKAVWLPNADDYTTLAFVVAASFVQPVFKAVPYLLVCGDKGTGKSELGILLSQIGANGSIIGQTSAASAARMMHEGRGLTVFDDLESIGQKRGNDSGYTELIQFLKVSYNADTAKKVWTDSSNGFRVRELNGFGIKVINNTVGTDGILGSRMIRIATRKMPKSIAGDRVGMRGAGASELKQLQDKLHVWAFENVKVVDAVYRDQVPPSEREDQIAAPLRVLAEVAGDAQLKAELERSLARSRTVAATDDTEPSDIVREAATNLVKCGQYMLSATNVALEARRLVGPNFGKSHVGEITEIDDEKVVGRIMKNLCLVDPQQQRARVRGVQIRAAKASEGFLDEVFGEGERPDDIGVGGFCDTCASCPYVSQNCPIMEKRGVRPSLKER</sequence>
<evidence type="ECO:0008006" key="3">
    <source>
        <dbReference type="Google" id="ProtNLM"/>
    </source>
</evidence>
<gene>
    <name evidence="1" type="ORF">EOK75_12355</name>
</gene>
<dbReference type="RefSeq" id="WP_137194396.1">
    <property type="nucleotide sequence ID" value="NZ_CP039965.1"/>
</dbReference>
<keyword evidence="1" id="KW-0614">Plasmid</keyword>
<accession>A0A4P8EI11</accession>
<proteinExistence type="predicted"/>
<geneLocation type="plasmid" evidence="1 2">
    <name>unnamed1</name>
</geneLocation>
<dbReference type="OrthoDB" id="7561710at2"/>
<evidence type="ECO:0000313" key="2">
    <source>
        <dbReference type="Proteomes" id="UP000298631"/>
    </source>
</evidence>
<protein>
    <recommendedName>
        <fullName evidence="3">DUF927 domain-containing protein</fullName>
    </recommendedName>
</protein>
<name>A0A4P8EI11_9RHOB</name>
<dbReference type="KEGG" id="pseb:EOK75_12355"/>
<evidence type="ECO:0000313" key="1">
    <source>
        <dbReference type="EMBL" id="QCO56616.1"/>
    </source>
</evidence>
<dbReference type="Proteomes" id="UP000298631">
    <property type="component" value="Plasmid unnamed1"/>
</dbReference>
<dbReference type="EMBL" id="CP039965">
    <property type="protein sequence ID" value="QCO56616.1"/>
    <property type="molecule type" value="Genomic_DNA"/>
</dbReference>
<dbReference type="AlphaFoldDB" id="A0A4P8EI11"/>